<feature type="region of interest" description="Disordered" evidence="1">
    <location>
        <begin position="1"/>
        <end position="22"/>
    </location>
</feature>
<evidence type="ECO:0000313" key="4">
    <source>
        <dbReference type="Proteomes" id="UP000682733"/>
    </source>
</evidence>
<evidence type="ECO:0000313" key="3">
    <source>
        <dbReference type="EMBL" id="CAF4441844.1"/>
    </source>
</evidence>
<sequence length="22" mass="2375">SSCGLQPIENRNTENKNNGVAE</sequence>
<evidence type="ECO:0000313" key="2">
    <source>
        <dbReference type="EMBL" id="CAF1621866.1"/>
    </source>
</evidence>
<dbReference type="EMBL" id="CAJOBA010081098">
    <property type="protein sequence ID" value="CAF4441844.1"/>
    <property type="molecule type" value="Genomic_DNA"/>
</dbReference>
<dbReference type="Proteomes" id="UP000677228">
    <property type="component" value="Unassembled WGS sequence"/>
</dbReference>
<protein>
    <submittedName>
        <fullName evidence="3">Uncharacterized protein</fullName>
    </submittedName>
</protein>
<proteinExistence type="predicted"/>
<evidence type="ECO:0000256" key="1">
    <source>
        <dbReference type="SAM" id="MobiDB-lite"/>
    </source>
</evidence>
<name>A0A8S2WKM8_9BILA</name>
<comment type="caution">
    <text evidence="3">The sequence shown here is derived from an EMBL/GenBank/DDBJ whole genome shotgun (WGS) entry which is preliminary data.</text>
</comment>
<gene>
    <name evidence="2" type="ORF">OVA965_LOCUS43248</name>
    <name evidence="3" type="ORF">TMI583_LOCUS45425</name>
</gene>
<organism evidence="3 4">
    <name type="scientific">Didymodactylos carnosus</name>
    <dbReference type="NCBI Taxonomy" id="1234261"/>
    <lineage>
        <taxon>Eukaryota</taxon>
        <taxon>Metazoa</taxon>
        <taxon>Spiralia</taxon>
        <taxon>Gnathifera</taxon>
        <taxon>Rotifera</taxon>
        <taxon>Eurotatoria</taxon>
        <taxon>Bdelloidea</taxon>
        <taxon>Philodinida</taxon>
        <taxon>Philodinidae</taxon>
        <taxon>Didymodactylos</taxon>
    </lineage>
</organism>
<dbReference type="EMBL" id="CAJNOK010056164">
    <property type="protein sequence ID" value="CAF1621866.1"/>
    <property type="molecule type" value="Genomic_DNA"/>
</dbReference>
<reference evidence="3" key="1">
    <citation type="submission" date="2021-02" db="EMBL/GenBank/DDBJ databases">
        <authorList>
            <person name="Nowell W R."/>
        </authorList>
    </citation>
    <scope>NUCLEOTIDE SEQUENCE</scope>
</reference>
<dbReference type="AlphaFoldDB" id="A0A8S2WKM8"/>
<dbReference type="Proteomes" id="UP000682733">
    <property type="component" value="Unassembled WGS sequence"/>
</dbReference>
<feature type="non-terminal residue" evidence="3">
    <location>
        <position position="1"/>
    </location>
</feature>
<accession>A0A8S2WKM8</accession>